<evidence type="ECO:0000313" key="2">
    <source>
        <dbReference type="EMBL" id="GAJ17968.1"/>
    </source>
</evidence>
<comment type="caution">
    <text evidence="2">The sequence shown here is derived from an EMBL/GenBank/DDBJ whole genome shotgun (WGS) entry which is preliminary data.</text>
</comment>
<evidence type="ECO:0000256" key="1">
    <source>
        <dbReference type="SAM" id="Phobius"/>
    </source>
</evidence>
<keyword evidence="1" id="KW-0472">Membrane</keyword>
<keyword evidence="1" id="KW-0812">Transmembrane</keyword>
<keyword evidence="1" id="KW-1133">Transmembrane helix</keyword>
<proteinExistence type="predicted"/>
<organism evidence="2">
    <name type="scientific">marine sediment metagenome</name>
    <dbReference type="NCBI Taxonomy" id="412755"/>
    <lineage>
        <taxon>unclassified sequences</taxon>
        <taxon>metagenomes</taxon>
        <taxon>ecological metagenomes</taxon>
    </lineage>
</organism>
<name>X1UKK2_9ZZZZ</name>
<sequence length="154" mass="17882">SRSKKLIFFDKYSKLITHETRFFSLFVIVVSSIVMILIITLGLISWPVADDFSFYIKIRSSGVLGNAWNMYTGWDGRFFASLLHVPLFRIFKFGYTYLIVAFNTCCFILTAYVLSVFLTQIISSKKLMYYDFAIMLSVLWLGLIPIIKEVVHWA</sequence>
<feature type="non-terminal residue" evidence="2">
    <location>
        <position position="1"/>
    </location>
</feature>
<reference evidence="2" key="1">
    <citation type="journal article" date="2014" name="Front. Microbiol.">
        <title>High frequency of phylogenetically diverse reductive dehalogenase-homologous genes in deep subseafloor sedimentary metagenomes.</title>
        <authorList>
            <person name="Kawai M."/>
            <person name="Futagami T."/>
            <person name="Toyoda A."/>
            <person name="Takaki Y."/>
            <person name="Nishi S."/>
            <person name="Hori S."/>
            <person name="Arai W."/>
            <person name="Tsubouchi T."/>
            <person name="Morono Y."/>
            <person name="Uchiyama I."/>
            <person name="Ito T."/>
            <person name="Fujiyama A."/>
            <person name="Inagaki F."/>
            <person name="Takami H."/>
        </authorList>
    </citation>
    <scope>NUCLEOTIDE SEQUENCE</scope>
    <source>
        <strain evidence="2">Expedition CK06-06</strain>
    </source>
</reference>
<feature type="non-terminal residue" evidence="2">
    <location>
        <position position="154"/>
    </location>
</feature>
<gene>
    <name evidence="2" type="ORF">S12H4_59718</name>
</gene>
<accession>X1UKK2</accession>
<feature type="transmembrane region" description="Helical" evidence="1">
    <location>
        <begin position="129"/>
        <end position="147"/>
    </location>
</feature>
<feature type="transmembrane region" description="Helical" evidence="1">
    <location>
        <begin position="95"/>
        <end position="117"/>
    </location>
</feature>
<protein>
    <submittedName>
        <fullName evidence="2">Uncharacterized protein</fullName>
    </submittedName>
</protein>
<feature type="transmembrane region" description="Helical" evidence="1">
    <location>
        <begin position="21"/>
        <end position="44"/>
    </location>
</feature>
<dbReference type="AlphaFoldDB" id="X1UKK2"/>
<dbReference type="EMBL" id="BARW01039101">
    <property type="protein sequence ID" value="GAJ17968.1"/>
    <property type="molecule type" value="Genomic_DNA"/>
</dbReference>